<evidence type="ECO:0000313" key="1">
    <source>
        <dbReference type="EMBL" id="KAG5545952.1"/>
    </source>
</evidence>
<gene>
    <name evidence="1" type="ORF">RHGRI_018197</name>
</gene>
<name>A0AAV6K0S2_9ERIC</name>
<protein>
    <submittedName>
        <fullName evidence="1">Uncharacterized protein</fullName>
    </submittedName>
</protein>
<accession>A0AAV6K0S2</accession>
<dbReference type="Proteomes" id="UP000823749">
    <property type="component" value="Chromosome 6"/>
</dbReference>
<keyword evidence="2" id="KW-1185">Reference proteome</keyword>
<reference evidence="1 2" key="1">
    <citation type="submission" date="2020-08" db="EMBL/GenBank/DDBJ databases">
        <title>Plant Genome Project.</title>
        <authorList>
            <person name="Zhang R.-G."/>
        </authorList>
    </citation>
    <scope>NUCLEOTIDE SEQUENCE [LARGE SCALE GENOMIC DNA]</scope>
    <source>
        <strain evidence="1">WSP0</strain>
        <tissue evidence="1">Leaf</tissue>
    </source>
</reference>
<organism evidence="1 2">
    <name type="scientific">Rhododendron griersonianum</name>
    <dbReference type="NCBI Taxonomy" id="479676"/>
    <lineage>
        <taxon>Eukaryota</taxon>
        <taxon>Viridiplantae</taxon>
        <taxon>Streptophyta</taxon>
        <taxon>Embryophyta</taxon>
        <taxon>Tracheophyta</taxon>
        <taxon>Spermatophyta</taxon>
        <taxon>Magnoliopsida</taxon>
        <taxon>eudicotyledons</taxon>
        <taxon>Gunneridae</taxon>
        <taxon>Pentapetalae</taxon>
        <taxon>asterids</taxon>
        <taxon>Ericales</taxon>
        <taxon>Ericaceae</taxon>
        <taxon>Ericoideae</taxon>
        <taxon>Rhodoreae</taxon>
        <taxon>Rhododendron</taxon>
    </lineage>
</organism>
<dbReference type="AlphaFoldDB" id="A0AAV6K0S2"/>
<comment type="caution">
    <text evidence="1">The sequence shown here is derived from an EMBL/GenBank/DDBJ whole genome shotgun (WGS) entry which is preliminary data.</text>
</comment>
<evidence type="ECO:0000313" key="2">
    <source>
        <dbReference type="Proteomes" id="UP000823749"/>
    </source>
</evidence>
<sequence length="111" mass="12655">MCAEDLRGVSTVSYTHGELKTRDSPSCYSECREPWYSRSAHTTSQRTTTHELLRVMNLDEDTALHKAVQNEHLVVMKVLTSEDPEFTHPANKVEKTALVPGRRETKFLHDA</sequence>
<dbReference type="EMBL" id="JACTNZ010000006">
    <property type="protein sequence ID" value="KAG5545952.1"/>
    <property type="molecule type" value="Genomic_DNA"/>
</dbReference>
<proteinExistence type="predicted"/>